<dbReference type="PROSITE" id="PS01090">
    <property type="entry name" value="TATD_2"/>
    <property type="match status" value="1"/>
</dbReference>
<dbReference type="Pfam" id="PF18199">
    <property type="entry name" value="Dynein_C"/>
    <property type="match status" value="2"/>
</dbReference>
<evidence type="ECO:0000313" key="4">
    <source>
        <dbReference type="EMBL" id="RNA17112.1"/>
    </source>
</evidence>
<dbReference type="Gene3D" id="3.20.20.140">
    <property type="entry name" value="Metal-dependent hydrolases"/>
    <property type="match status" value="1"/>
</dbReference>
<dbReference type="PANTHER" id="PTHR33266">
    <property type="entry name" value="CHROMOSOME 15, WHOLE GENOME SHOTGUN SEQUENCE"/>
    <property type="match status" value="1"/>
</dbReference>
<dbReference type="InterPro" id="IPR032466">
    <property type="entry name" value="Metal_Hydrolase"/>
</dbReference>
<evidence type="ECO:0000256" key="2">
    <source>
        <dbReference type="ARBA" id="ARBA00022801"/>
    </source>
</evidence>
<evidence type="ECO:0000313" key="5">
    <source>
        <dbReference type="Proteomes" id="UP000276133"/>
    </source>
</evidence>
<dbReference type="GO" id="GO:0017111">
    <property type="term" value="F:ribonucleoside triphosphate phosphatase activity"/>
    <property type="evidence" value="ECO:0007669"/>
    <property type="project" value="UniProtKB-EC"/>
</dbReference>
<dbReference type="InterPro" id="IPR041228">
    <property type="entry name" value="Dynein_C"/>
</dbReference>
<keyword evidence="2 4" id="KW-0378">Hydrolase</keyword>
<dbReference type="GO" id="GO:0016788">
    <property type="term" value="F:hydrolase activity, acting on ester bonds"/>
    <property type="evidence" value="ECO:0007669"/>
    <property type="project" value="InterPro"/>
</dbReference>
<dbReference type="EMBL" id="REGN01004525">
    <property type="protein sequence ID" value="RNA17112.1"/>
    <property type="molecule type" value="Genomic_DNA"/>
</dbReference>
<comment type="caution">
    <text evidence="4">The sequence shown here is derived from an EMBL/GenBank/DDBJ whole genome shotgun (WGS) entry which is preliminary data.</text>
</comment>
<keyword evidence="5" id="KW-1185">Reference proteome</keyword>
<dbReference type="Proteomes" id="UP000276133">
    <property type="component" value="Unassembled WGS sequence"/>
</dbReference>
<evidence type="ECO:0000259" key="3">
    <source>
        <dbReference type="Pfam" id="PF18199"/>
    </source>
</evidence>
<dbReference type="InterPro" id="IPR043160">
    <property type="entry name" value="Dynein_C_barrel"/>
</dbReference>
<dbReference type="InterPro" id="IPR001130">
    <property type="entry name" value="TatD-like"/>
</dbReference>
<evidence type="ECO:0000256" key="1">
    <source>
        <dbReference type="ARBA" id="ARBA00009275"/>
    </source>
</evidence>
<name>A0A3M7R0J1_BRAPC</name>
<dbReference type="PANTHER" id="PTHR33266:SF1">
    <property type="entry name" value="F-BOX DOMAIN-CONTAINING PROTEIN"/>
    <property type="match status" value="1"/>
</dbReference>
<dbReference type="InterPro" id="IPR018228">
    <property type="entry name" value="DNase_TatD-rel_CS"/>
</dbReference>
<accession>A0A3M7R0J1</accession>
<feature type="domain" description="Dynein heavy chain C-terminal" evidence="3">
    <location>
        <begin position="165"/>
        <end position="242"/>
    </location>
</feature>
<gene>
    <name evidence="4" type="ORF">BpHYR1_034539</name>
</gene>
<dbReference type="OrthoDB" id="9980814at2759"/>
<dbReference type="Pfam" id="PF01026">
    <property type="entry name" value="TatD_DNase"/>
    <property type="match status" value="1"/>
</dbReference>
<comment type="similarity">
    <text evidence="1">Belongs to the metallo-dependent hydrolases superfamily. TatD-type hydrolase family.</text>
</comment>
<dbReference type="Gene3D" id="3.10.490.20">
    <property type="match status" value="1"/>
</dbReference>
<protein>
    <submittedName>
        <fullName evidence="4">Dynein heavy chain axonemal</fullName>
        <ecNumber evidence="4">3.6.1.15</ecNumber>
    </submittedName>
</protein>
<sequence length="1108" mass="126802">MGFNIPNGFNDSDLHILVRQLLMFLNEYNDVIGLYFIPAESIYGEYTKYMEVLGMHENVDICKDLQATKLLFDSILLTLGSTSAQGGDTDKQLMDISQDISGKLPHNFNIELAMQKQSCLKVTSLKSSPILTLQKAIKGLLVMNQELESFVISLLIGKVSEVWNKPTSFWVSGFYFTQAFLTGVKQNFAREYTISIDLLTFDFEVIAKDYIDEHPTDGAYIYGLFVDGAICDREKSSLFVNGIEGLISWDSLVYIKYNEYENEKIINFENDSFKVKTGHKYFESKNVIEIFCQEYSLSMLFSNHEDYSKMKEWLQSKSSIKDETSPKTSQNSEIKTLIAESFTTNLLENSCIGISSRKFLSNQIRKYIESYNELIFYGPYAILFQSSGFGKSRACFGLVDEGFYVVYCCLLDLKSNGYPRRSTLADFLLKKDNVETNFKCYFKTFIDILNEKKETYSCTEFFDSYGNPDGLGEKISIHQNIEDIKQVSIPVYEKKTPLVFVFDEASSLFPDNYFILRSLTSNLKGSVFVLFLDTFSQLADFMPVTYQDPSKRISEKKLKVFEPIYLLPNWDVFIDRNYEKIKNIKDSILFENACMFGRPLWGSWIYTKNNSHKNLYESISNYDLFNLACDKLMSGNRLAETLNDNDCLAVLSSRLGILKPKQITKSQQLVATNMAVCTYLDVKNNLFEIDYPSEPILAAASAIIMEQNFPFILNTMIKLTESSLISTGDKGEIIAKLILLRAIDKAYLSSGTSQSSIKYINSVKVGIFTQTLFGKCNDNCGSETNDWQCTSSNEFCSIKIISSQILNPKILLNAFINFNHFTKPQALMKHISLVDSLKRCAAIHCFTNQNVFDLIIPVSINENNFKSVSAIMVQVKLYENPPSIDFVSACLGLSSNLFYDLNKNNPYLMLYMQLGSNKNQSFVKNLKKGLTLRGTEHKKQAIIYSEGISKSVFPILNSEIEALLKSFSVADRKLFKLSDDLEMDKWKAYQITRYSLRKKSNCHPHFANFWSSNLEETFIVALGECGLDQSRNYEVELNQQIKVFQRQLKIASQTHMPIVIHCRQTEEKCLEMLKEHLNPNYRIHLHCFTGNSEIAMKYLDSEKHYLKK</sequence>
<dbReference type="EC" id="3.6.1.15" evidence="4"/>
<dbReference type="SUPFAM" id="SSF51556">
    <property type="entry name" value="Metallo-dependent hydrolases"/>
    <property type="match status" value="1"/>
</dbReference>
<reference evidence="4 5" key="1">
    <citation type="journal article" date="2018" name="Sci. Rep.">
        <title>Genomic signatures of local adaptation to the degree of environmental predictability in rotifers.</title>
        <authorList>
            <person name="Franch-Gras L."/>
            <person name="Hahn C."/>
            <person name="Garcia-Roger E.M."/>
            <person name="Carmona M.J."/>
            <person name="Serra M."/>
            <person name="Gomez A."/>
        </authorList>
    </citation>
    <scope>NUCLEOTIDE SEQUENCE [LARGE SCALE GENOMIC DNA]</scope>
    <source>
        <strain evidence="4">HYR1</strain>
    </source>
</reference>
<organism evidence="4 5">
    <name type="scientific">Brachionus plicatilis</name>
    <name type="common">Marine rotifer</name>
    <name type="synonym">Brachionus muelleri</name>
    <dbReference type="NCBI Taxonomy" id="10195"/>
    <lineage>
        <taxon>Eukaryota</taxon>
        <taxon>Metazoa</taxon>
        <taxon>Spiralia</taxon>
        <taxon>Gnathifera</taxon>
        <taxon>Rotifera</taxon>
        <taxon>Eurotatoria</taxon>
        <taxon>Monogononta</taxon>
        <taxon>Pseudotrocha</taxon>
        <taxon>Ploima</taxon>
        <taxon>Brachionidae</taxon>
        <taxon>Brachionus</taxon>
    </lineage>
</organism>
<proteinExistence type="inferred from homology"/>
<dbReference type="STRING" id="10195.A0A3M7R0J1"/>
<dbReference type="AlphaFoldDB" id="A0A3M7R0J1"/>
<feature type="domain" description="Dynein heavy chain C-terminal" evidence="3">
    <location>
        <begin position="66"/>
        <end position="164"/>
    </location>
</feature>